<protein>
    <submittedName>
        <fullName evidence="1">Uncharacterized protein</fullName>
    </submittedName>
</protein>
<accession>A0A0H2RAR1</accession>
<evidence type="ECO:0000313" key="2">
    <source>
        <dbReference type="Proteomes" id="UP000053477"/>
    </source>
</evidence>
<dbReference type="InParanoid" id="A0A0H2RAR1"/>
<keyword evidence="2" id="KW-1185">Reference proteome</keyword>
<evidence type="ECO:0000313" key="1">
    <source>
        <dbReference type="EMBL" id="KLO08899.1"/>
    </source>
</evidence>
<dbReference type="EMBL" id="KQ086073">
    <property type="protein sequence ID" value="KLO08899.1"/>
    <property type="molecule type" value="Genomic_DNA"/>
</dbReference>
<gene>
    <name evidence="1" type="ORF">SCHPADRAFT_591500</name>
</gene>
<reference evidence="1 2" key="1">
    <citation type="submission" date="2015-04" db="EMBL/GenBank/DDBJ databases">
        <title>Complete genome sequence of Schizopora paradoxa KUC8140, a cosmopolitan wood degrader in East Asia.</title>
        <authorList>
            <consortium name="DOE Joint Genome Institute"/>
            <person name="Min B."/>
            <person name="Park H."/>
            <person name="Jang Y."/>
            <person name="Kim J.-J."/>
            <person name="Kim K.H."/>
            <person name="Pangilinan J."/>
            <person name="Lipzen A."/>
            <person name="Riley R."/>
            <person name="Grigoriev I.V."/>
            <person name="Spatafora J.W."/>
            <person name="Choi I.-G."/>
        </authorList>
    </citation>
    <scope>NUCLEOTIDE SEQUENCE [LARGE SCALE GENOMIC DNA]</scope>
    <source>
        <strain evidence="1 2">KUC8140</strain>
    </source>
</reference>
<proteinExistence type="predicted"/>
<organism evidence="1 2">
    <name type="scientific">Schizopora paradoxa</name>
    <dbReference type="NCBI Taxonomy" id="27342"/>
    <lineage>
        <taxon>Eukaryota</taxon>
        <taxon>Fungi</taxon>
        <taxon>Dikarya</taxon>
        <taxon>Basidiomycota</taxon>
        <taxon>Agaricomycotina</taxon>
        <taxon>Agaricomycetes</taxon>
        <taxon>Hymenochaetales</taxon>
        <taxon>Schizoporaceae</taxon>
        <taxon>Schizopora</taxon>
    </lineage>
</organism>
<dbReference type="Proteomes" id="UP000053477">
    <property type="component" value="Unassembled WGS sequence"/>
</dbReference>
<dbReference type="AlphaFoldDB" id="A0A0H2RAR1"/>
<name>A0A0H2RAR1_9AGAM</name>
<sequence length="97" mass="11599">MTRSTVFPFLRAPCSMTMLMTIRTGKLGHLIRQTPSRPRFPRSIRYTLRLHWSESQFEFFFKPRIHLLFHLTKTLFTFANHSCVLFSVRMSNKLSYV</sequence>